<reference evidence="2 3" key="1">
    <citation type="submission" date="2019-07" db="EMBL/GenBank/DDBJ databases">
        <title>Genomes of Cafeteria roenbergensis.</title>
        <authorList>
            <person name="Fischer M.G."/>
            <person name="Hackl T."/>
            <person name="Roman M."/>
        </authorList>
    </citation>
    <scope>NUCLEOTIDE SEQUENCE [LARGE SCALE GENOMIC DNA]</scope>
    <source>
        <strain evidence="2 3">BVI</strain>
    </source>
</reference>
<evidence type="ECO:0000313" key="2">
    <source>
        <dbReference type="EMBL" id="KAA0148362.1"/>
    </source>
</evidence>
<evidence type="ECO:0000313" key="3">
    <source>
        <dbReference type="Proteomes" id="UP000323011"/>
    </source>
</evidence>
<keyword evidence="3" id="KW-1185">Reference proteome</keyword>
<name>A0A5A8C5N3_CAFRO</name>
<dbReference type="AlphaFoldDB" id="A0A5A8C5N3"/>
<proteinExistence type="predicted"/>
<gene>
    <name evidence="2" type="ORF">FNF29_06749</name>
</gene>
<feature type="compositionally biased region" description="Polar residues" evidence="1">
    <location>
        <begin position="14"/>
        <end position="24"/>
    </location>
</feature>
<feature type="region of interest" description="Disordered" evidence="1">
    <location>
        <begin position="1"/>
        <end position="30"/>
    </location>
</feature>
<evidence type="ECO:0000256" key="1">
    <source>
        <dbReference type="SAM" id="MobiDB-lite"/>
    </source>
</evidence>
<sequence>MSASTTHPLEGSATLCSSSTTTHVRSAASPDRISCDRTASAISGVHTVILAGADLRDPPSTTDTEMAGCVTRCVAAWSTSAFSLANAR</sequence>
<organism evidence="2 3">
    <name type="scientific">Cafeteria roenbergensis</name>
    <name type="common">Marine flagellate</name>
    <dbReference type="NCBI Taxonomy" id="33653"/>
    <lineage>
        <taxon>Eukaryota</taxon>
        <taxon>Sar</taxon>
        <taxon>Stramenopiles</taxon>
        <taxon>Bigyra</taxon>
        <taxon>Opalozoa</taxon>
        <taxon>Bicosoecida</taxon>
        <taxon>Cafeteriaceae</taxon>
        <taxon>Cafeteria</taxon>
    </lineage>
</organism>
<dbReference type="Proteomes" id="UP000323011">
    <property type="component" value="Unassembled WGS sequence"/>
</dbReference>
<accession>A0A5A8C5N3</accession>
<comment type="caution">
    <text evidence="2">The sequence shown here is derived from an EMBL/GenBank/DDBJ whole genome shotgun (WGS) entry which is preliminary data.</text>
</comment>
<dbReference type="EMBL" id="VLTN01000054">
    <property type="protein sequence ID" value="KAA0148362.1"/>
    <property type="molecule type" value="Genomic_DNA"/>
</dbReference>
<protein>
    <submittedName>
        <fullName evidence="2">Uncharacterized protein</fullName>
    </submittedName>
</protein>